<sequence length="308" mass="34369">MHELWARTVVEVVGREYPAAMHHASACPTDTDVTPRRLHPAFWGSYDWHSCVHMLASGVKLHKLVSDPSLTALLNQRLTADNIAAEAVYLREHPLYERPYGWAWALQLCKVTLGTPWEAAMTPLASQLEGNITAWLGTQQLPVRHGVHSNSALALLLIIDAADALGLHKLRLLCDDTARAWFHNDHAYPHTWELSGHDFVPNGLAQAALMQRVLGEDFPAWLDCFFTPGALEFYATPLQVNDPEDGQQAHLLGLMLTRAWLLRAIGKPEGTQMLIDTTVPHLTGTNFMATHWLITYALLAEETAQEKK</sequence>
<reference evidence="1 2" key="1">
    <citation type="submission" date="2021-06" db="EMBL/GenBank/DDBJ databases">
        <title>FDA dAtabase for Regulatory Grade micrObial Sequences (FDA-ARGOS): Supporting development and validation of Infectious Disease Dx tests.</title>
        <authorList>
            <person name="Sproer C."/>
            <person name="Gronow S."/>
            <person name="Severitt S."/>
            <person name="Schroder I."/>
            <person name="Tallon L."/>
            <person name="Sadzewicz L."/>
            <person name="Zhao X."/>
            <person name="Boylan J."/>
            <person name="Ott S."/>
            <person name="Bowen H."/>
            <person name="Vavikolanu K."/>
            <person name="Mehta A."/>
            <person name="Aluvathingal J."/>
            <person name="Nadendla S."/>
            <person name="Lowell S."/>
            <person name="Myers T."/>
            <person name="Yan Y."/>
        </authorList>
    </citation>
    <scope>NUCLEOTIDE SEQUENCE [LARGE SCALE GENOMIC DNA]</scope>
    <source>
        <strain evidence="1 2">FDAARGOS 1425</strain>
    </source>
</reference>
<gene>
    <name evidence="1" type="ORF">I6L55_03900</name>
</gene>
<dbReference type="Proteomes" id="UP000683520">
    <property type="component" value="Chromosome"/>
</dbReference>
<dbReference type="Pfam" id="PF11199">
    <property type="entry name" value="DUF2891"/>
    <property type="match status" value="1"/>
</dbReference>
<dbReference type="RefSeq" id="WP_092100881.1">
    <property type="nucleotide sequence ID" value="NZ_CP047198.1"/>
</dbReference>
<name>A0ABX8KZK2_9CORY</name>
<dbReference type="GeneID" id="92749323"/>
<dbReference type="InterPro" id="IPR021365">
    <property type="entry name" value="DUF2891"/>
</dbReference>
<organism evidence="1 2">
    <name type="scientific">Corynebacterium coyleae</name>
    <dbReference type="NCBI Taxonomy" id="53374"/>
    <lineage>
        <taxon>Bacteria</taxon>
        <taxon>Bacillati</taxon>
        <taxon>Actinomycetota</taxon>
        <taxon>Actinomycetes</taxon>
        <taxon>Mycobacteriales</taxon>
        <taxon>Corynebacteriaceae</taxon>
        <taxon>Corynebacterium</taxon>
    </lineage>
</organism>
<keyword evidence="2" id="KW-1185">Reference proteome</keyword>
<evidence type="ECO:0000313" key="1">
    <source>
        <dbReference type="EMBL" id="QXB19228.1"/>
    </source>
</evidence>
<evidence type="ECO:0000313" key="2">
    <source>
        <dbReference type="Proteomes" id="UP000683520"/>
    </source>
</evidence>
<dbReference type="EMBL" id="CP077302">
    <property type="protein sequence ID" value="QXB19228.1"/>
    <property type="molecule type" value="Genomic_DNA"/>
</dbReference>
<accession>A0ABX8KZK2</accession>
<proteinExistence type="predicted"/>
<protein>
    <submittedName>
        <fullName evidence="1">DUF2891 domain-containing protein</fullName>
    </submittedName>
</protein>